<accession>A0ABT6X1Y3</accession>
<organism evidence="1 2">
    <name type="scientific">Actinoplanes sandaracinus</name>
    <dbReference type="NCBI Taxonomy" id="3045177"/>
    <lineage>
        <taxon>Bacteria</taxon>
        <taxon>Bacillati</taxon>
        <taxon>Actinomycetota</taxon>
        <taxon>Actinomycetes</taxon>
        <taxon>Micromonosporales</taxon>
        <taxon>Micromonosporaceae</taxon>
        <taxon>Actinoplanes</taxon>
    </lineage>
</organism>
<keyword evidence="2" id="KW-1185">Reference proteome</keyword>
<dbReference type="Proteomes" id="UP001241758">
    <property type="component" value="Unassembled WGS sequence"/>
</dbReference>
<dbReference type="Pfam" id="PF15580">
    <property type="entry name" value="Imm53"/>
    <property type="match status" value="1"/>
</dbReference>
<protein>
    <submittedName>
        <fullName evidence="1">Immunity 53 family protein</fullName>
    </submittedName>
</protein>
<sequence>MVLRDRVADGDFGYLVNWYAAQCDGEWEHEFGIRIETLDNPGWSISIDLVGTSAEGRILKMSRREIGNGKWITFESTGISFEASCDPLSLQEVVEEFRILVESH</sequence>
<dbReference type="EMBL" id="JASCTH010000057">
    <property type="protein sequence ID" value="MDI6105830.1"/>
    <property type="molecule type" value="Genomic_DNA"/>
</dbReference>
<evidence type="ECO:0000313" key="2">
    <source>
        <dbReference type="Proteomes" id="UP001241758"/>
    </source>
</evidence>
<comment type="caution">
    <text evidence="1">The sequence shown here is derived from an EMBL/GenBank/DDBJ whole genome shotgun (WGS) entry which is preliminary data.</text>
</comment>
<name>A0ABT6X1Y3_9ACTN</name>
<dbReference type="InterPro" id="IPR028228">
    <property type="entry name" value="Imm53"/>
</dbReference>
<dbReference type="RefSeq" id="WP_282767294.1">
    <property type="nucleotide sequence ID" value="NZ_JASCTH010000057.1"/>
</dbReference>
<proteinExistence type="predicted"/>
<gene>
    <name evidence="1" type="ORF">QLQ12_45375</name>
</gene>
<evidence type="ECO:0000313" key="1">
    <source>
        <dbReference type="EMBL" id="MDI6105830.1"/>
    </source>
</evidence>
<reference evidence="1 2" key="1">
    <citation type="submission" date="2023-05" db="EMBL/GenBank/DDBJ databases">
        <title>Actinoplanes sp. NEAU-A12 genome sequencing.</title>
        <authorList>
            <person name="Wang Z.-S."/>
        </authorList>
    </citation>
    <scope>NUCLEOTIDE SEQUENCE [LARGE SCALE GENOMIC DNA]</scope>
    <source>
        <strain evidence="1 2">NEAU-A12</strain>
    </source>
</reference>